<comment type="similarity">
    <text evidence="4">Belongs to the peptidase M1 family.</text>
</comment>
<sequence>MKPAASDQHYGASSADDPYLPESGNGGYRVTRYDLELSYRVSSNRLSGTVEISAVATQQLSRFSVDAHELRVSKVVVNGRRAAKTTQRGSKLHIWPDRPIRVGGALSVEIRYTANPAPRSGPWGEVGWEELTDGVIVAGQPNGAPTWYPCNDHPSEKASYRFTITADSPYTVVANGVLTERRTHSSQTTWVYEQAQPMASYLATVQIGQYERLALATETVPVTLVLPPRLGAAARADFGDQPRMIETFARLFGPYPHPGYTVVVTDDDLEIPLEAQGISIFGANHVDGHAGSERLIAHELAHQWFGNSVSIRSWQHIWLNEGFACYAEWLWSEFSGGASADKLARRTWERLDDLPQDLTIAAPGARSMFDDRLYKRGALTLHAVRLSLGDDAFFDMLQQWTAEHRDATVTTDEFIRHVARFRDQSLAGLFNAWLFDRDLPSLPKS</sequence>
<reference evidence="18" key="2">
    <citation type="submission" date="2022-05" db="EMBL/GenBank/DDBJ databases">
        <authorList>
            <person name="Kim J.-S."/>
            <person name="Lee K."/>
            <person name="Suh M."/>
            <person name="Eom M."/>
            <person name="Kim J.-S."/>
            <person name="Kim D.-S."/>
            <person name="Ko S.-H."/>
            <person name="Shin Y."/>
            <person name="Lee J.-S."/>
        </authorList>
    </citation>
    <scope>NUCLEOTIDE SEQUENCE</scope>
    <source>
        <strain evidence="18">N237</strain>
    </source>
</reference>
<dbReference type="RefSeq" id="WP_249770551.1">
    <property type="nucleotide sequence ID" value="NZ_CP097332.1"/>
</dbReference>
<keyword evidence="19" id="KW-1185">Reference proteome</keyword>
<evidence type="ECO:0000256" key="7">
    <source>
        <dbReference type="ARBA" id="ARBA00022490"/>
    </source>
</evidence>
<evidence type="ECO:0000256" key="4">
    <source>
        <dbReference type="ARBA" id="ARBA00010136"/>
    </source>
</evidence>
<evidence type="ECO:0000256" key="3">
    <source>
        <dbReference type="ARBA" id="ARBA00004496"/>
    </source>
</evidence>
<evidence type="ECO:0000256" key="5">
    <source>
        <dbReference type="ARBA" id="ARBA00012564"/>
    </source>
</evidence>
<dbReference type="EC" id="3.4.11.2" evidence="5"/>
<proteinExistence type="inferred from homology"/>
<feature type="region of interest" description="Disordered" evidence="15">
    <location>
        <begin position="1"/>
        <end position="23"/>
    </location>
</feature>
<evidence type="ECO:0000256" key="12">
    <source>
        <dbReference type="ARBA" id="ARBA00023049"/>
    </source>
</evidence>
<reference evidence="18" key="1">
    <citation type="journal article" date="2018" name="Int. J. Syst. Evol. Microbiol.">
        <title>Jatrophihabitans telluris sp. nov., isolated from sediment soil of lava forest wetlands and the emended description of the genus Jatrophihabitans.</title>
        <authorList>
            <person name="Lee K.C."/>
            <person name="Suh M.K."/>
            <person name="Eom M.K."/>
            <person name="Kim K.K."/>
            <person name="Kim J.S."/>
            <person name="Kim D.S."/>
            <person name="Ko S.H."/>
            <person name="Shin Y.K."/>
            <person name="Lee J.S."/>
        </authorList>
    </citation>
    <scope>NUCLEOTIDE SEQUENCE</scope>
    <source>
        <strain evidence="18">N237</strain>
    </source>
</reference>
<dbReference type="Gene3D" id="2.60.40.1730">
    <property type="entry name" value="tricorn interacting facor f3 domain"/>
    <property type="match status" value="1"/>
</dbReference>
<dbReference type="SUPFAM" id="SSF63737">
    <property type="entry name" value="Leukotriene A4 hydrolase N-terminal domain"/>
    <property type="match status" value="1"/>
</dbReference>
<keyword evidence="9" id="KW-0479">Metal-binding</keyword>
<dbReference type="CDD" id="cd09603">
    <property type="entry name" value="M1_APN_like"/>
    <property type="match status" value="1"/>
</dbReference>
<evidence type="ECO:0000256" key="11">
    <source>
        <dbReference type="ARBA" id="ARBA00022833"/>
    </source>
</evidence>
<comment type="cofactor">
    <cofactor evidence="2">
        <name>Zn(2+)</name>
        <dbReference type="ChEBI" id="CHEBI:29105"/>
    </cofactor>
</comment>
<accession>A0ABY4QY14</accession>
<organism evidence="18 19">
    <name type="scientific">Jatrophihabitans telluris</name>
    <dbReference type="NCBI Taxonomy" id="2038343"/>
    <lineage>
        <taxon>Bacteria</taxon>
        <taxon>Bacillati</taxon>
        <taxon>Actinomycetota</taxon>
        <taxon>Actinomycetes</taxon>
        <taxon>Jatrophihabitantales</taxon>
        <taxon>Jatrophihabitantaceae</taxon>
        <taxon>Jatrophihabitans</taxon>
    </lineage>
</organism>
<comment type="catalytic activity">
    <reaction evidence="1">
        <text>Release of an N-terminal amino acid, Xaa-|-Yaa- from a peptide, amide or arylamide. Xaa is preferably Ala, but may be most amino acids including Pro (slow action). When a terminal hydrophobic residue is followed by a prolyl residue, the two may be released as an intact Xaa-Pro dipeptide.</text>
        <dbReference type="EC" id="3.4.11.2"/>
    </reaction>
</comment>
<dbReference type="EMBL" id="CP097332">
    <property type="protein sequence ID" value="UQX87736.1"/>
    <property type="molecule type" value="Genomic_DNA"/>
</dbReference>
<evidence type="ECO:0000256" key="1">
    <source>
        <dbReference type="ARBA" id="ARBA00000098"/>
    </source>
</evidence>
<dbReference type="InterPro" id="IPR045357">
    <property type="entry name" value="Aminopeptidase_N-like_N"/>
</dbReference>
<feature type="domain" description="Peptidase M1 membrane alanine aminopeptidase" evidence="16">
    <location>
        <begin position="242"/>
        <end position="433"/>
    </location>
</feature>
<evidence type="ECO:0000256" key="10">
    <source>
        <dbReference type="ARBA" id="ARBA00022801"/>
    </source>
</evidence>
<evidence type="ECO:0000313" key="19">
    <source>
        <dbReference type="Proteomes" id="UP001056336"/>
    </source>
</evidence>
<evidence type="ECO:0000256" key="13">
    <source>
        <dbReference type="ARBA" id="ARBA00029811"/>
    </source>
</evidence>
<dbReference type="Pfam" id="PF01433">
    <property type="entry name" value="Peptidase_M1"/>
    <property type="match status" value="1"/>
</dbReference>
<evidence type="ECO:0000256" key="8">
    <source>
        <dbReference type="ARBA" id="ARBA00022670"/>
    </source>
</evidence>
<evidence type="ECO:0000313" key="18">
    <source>
        <dbReference type="EMBL" id="UQX87736.1"/>
    </source>
</evidence>
<gene>
    <name evidence="18" type="ORF">M6D93_15720</name>
</gene>
<evidence type="ECO:0000259" key="16">
    <source>
        <dbReference type="Pfam" id="PF01433"/>
    </source>
</evidence>
<name>A0ABY4QY14_9ACTN</name>
<comment type="subcellular location">
    <subcellularLocation>
        <location evidence="3">Cytoplasm</location>
    </subcellularLocation>
</comment>
<keyword evidence="7" id="KW-0963">Cytoplasm</keyword>
<dbReference type="InterPro" id="IPR034015">
    <property type="entry name" value="M1_LTA4H"/>
</dbReference>
<evidence type="ECO:0000256" key="15">
    <source>
        <dbReference type="SAM" id="MobiDB-lite"/>
    </source>
</evidence>
<evidence type="ECO:0000259" key="17">
    <source>
        <dbReference type="Pfam" id="PF17900"/>
    </source>
</evidence>
<dbReference type="Pfam" id="PF17900">
    <property type="entry name" value="Peptidase_M1_N"/>
    <property type="match status" value="1"/>
</dbReference>
<evidence type="ECO:0000256" key="9">
    <source>
        <dbReference type="ARBA" id="ARBA00022723"/>
    </source>
</evidence>
<keyword evidence="11" id="KW-0862">Zinc</keyword>
<dbReference type="InterPro" id="IPR014782">
    <property type="entry name" value="Peptidase_M1_dom"/>
</dbReference>
<feature type="domain" description="Aminopeptidase N-like N-terminal" evidence="17">
    <location>
        <begin position="32"/>
        <end position="202"/>
    </location>
</feature>
<dbReference type="InterPro" id="IPR001930">
    <property type="entry name" value="Peptidase_M1"/>
</dbReference>
<dbReference type="PANTHER" id="PTHR45726">
    <property type="entry name" value="LEUKOTRIENE A-4 HYDROLASE"/>
    <property type="match status" value="1"/>
</dbReference>
<evidence type="ECO:0000256" key="14">
    <source>
        <dbReference type="ARBA" id="ARBA00031533"/>
    </source>
</evidence>
<dbReference type="PRINTS" id="PR00756">
    <property type="entry name" value="ALADIPTASE"/>
</dbReference>
<dbReference type="InterPro" id="IPR027268">
    <property type="entry name" value="Peptidase_M4/M1_CTD_sf"/>
</dbReference>
<dbReference type="PANTHER" id="PTHR45726:SF3">
    <property type="entry name" value="LEUKOTRIENE A-4 HYDROLASE"/>
    <property type="match status" value="1"/>
</dbReference>
<protein>
    <recommendedName>
        <fullName evidence="6">Aminopeptidase N</fullName>
        <ecNumber evidence="5">3.4.11.2</ecNumber>
    </recommendedName>
    <alternativeName>
        <fullName evidence="13">Alanine aminopeptidase</fullName>
    </alternativeName>
    <alternativeName>
        <fullName evidence="14">Lysyl aminopeptidase</fullName>
    </alternativeName>
</protein>
<dbReference type="Proteomes" id="UP001056336">
    <property type="component" value="Chromosome"/>
</dbReference>
<keyword evidence="12" id="KW-0482">Metalloprotease</keyword>
<dbReference type="InterPro" id="IPR042097">
    <property type="entry name" value="Aminopeptidase_N-like_N_sf"/>
</dbReference>
<keyword evidence="10" id="KW-0378">Hydrolase</keyword>
<dbReference type="Gene3D" id="1.10.390.10">
    <property type="entry name" value="Neutral Protease Domain 2"/>
    <property type="match status" value="1"/>
</dbReference>
<evidence type="ECO:0000256" key="6">
    <source>
        <dbReference type="ARBA" id="ARBA00015611"/>
    </source>
</evidence>
<evidence type="ECO:0000256" key="2">
    <source>
        <dbReference type="ARBA" id="ARBA00001947"/>
    </source>
</evidence>
<dbReference type="SUPFAM" id="SSF55486">
    <property type="entry name" value="Metalloproteases ('zincins'), catalytic domain"/>
    <property type="match status" value="1"/>
</dbReference>
<keyword evidence="8" id="KW-0645">Protease</keyword>